<organism evidence="9 10">
    <name type="scientific">Cohaesibacter marisflavi</name>
    <dbReference type="NCBI Taxonomy" id="655353"/>
    <lineage>
        <taxon>Bacteria</taxon>
        <taxon>Pseudomonadati</taxon>
        <taxon>Pseudomonadota</taxon>
        <taxon>Alphaproteobacteria</taxon>
        <taxon>Hyphomicrobiales</taxon>
        <taxon>Cohaesibacteraceae</taxon>
    </lineage>
</organism>
<comment type="catalytic activity">
    <reaction evidence="1">
        <text>Endohydrolysis of (1-&gt;4)-beta-D-glucosidic linkages in cellulose, lichenin and cereal beta-D-glucans.</text>
        <dbReference type="EC" id="3.2.1.4"/>
    </reaction>
</comment>
<dbReference type="RefSeq" id="WP_090075070.1">
    <property type="nucleotide sequence ID" value="NZ_FOVR01000014.1"/>
</dbReference>
<protein>
    <recommendedName>
        <fullName evidence="3">cellulase</fullName>
        <ecNumber evidence="3">3.2.1.4</ecNumber>
    </recommendedName>
</protein>
<dbReference type="GO" id="GO:0008810">
    <property type="term" value="F:cellulase activity"/>
    <property type="evidence" value="ECO:0007669"/>
    <property type="project" value="UniProtKB-EC"/>
</dbReference>
<evidence type="ECO:0000256" key="8">
    <source>
        <dbReference type="SAM" id="SignalP"/>
    </source>
</evidence>
<dbReference type="EMBL" id="FOVR01000014">
    <property type="protein sequence ID" value="SFO86114.1"/>
    <property type="molecule type" value="Genomic_DNA"/>
</dbReference>
<evidence type="ECO:0000256" key="4">
    <source>
        <dbReference type="ARBA" id="ARBA00022801"/>
    </source>
</evidence>
<evidence type="ECO:0000256" key="7">
    <source>
        <dbReference type="ARBA" id="ARBA00023326"/>
    </source>
</evidence>
<feature type="chain" id="PRO_5011533156" description="cellulase" evidence="8">
    <location>
        <begin position="24"/>
        <end position="358"/>
    </location>
</feature>
<dbReference type="InterPro" id="IPR012341">
    <property type="entry name" value="6hp_glycosidase-like_sf"/>
</dbReference>
<keyword evidence="4" id="KW-0378">Hydrolase</keyword>
<dbReference type="Gene3D" id="1.50.10.10">
    <property type="match status" value="1"/>
</dbReference>
<dbReference type="STRING" id="655353.SAMN04488056_11478"/>
<dbReference type="Pfam" id="PF01270">
    <property type="entry name" value="Glyco_hydro_8"/>
    <property type="match status" value="1"/>
</dbReference>
<dbReference type="AlphaFoldDB" id="A0A1I5KM08"/>
<reference evidence="9 10" key="1">
    <citation type="submission" date="2016-10" db="EMBL/GenBank/DDBJ databases">
        <authorList>
            <person name="de Groot N.N."/>
        </authorList>
    </citation>
    <scope>NUCLEOTIDE SEQUENCE [LARGE SCALE GENOMIC DNA]</scope>
    <source>
        <strain evidence="9 10">CGMCC 1.9157</strain>
    </source>
</reference>
<keyword evidence="5" id="KW-0136">Cellulose degradation</keyword>
<keyword evidence="7" id="KW-0624">Polysaccharide degradation</keyword>
<dbReference type="Proteomes" id="UP000199236">
    <property type="component" value="Unassembled WGS sequence"/>
</dbReference>
<proteinExistence type="inferred from homology"/>
<evidence type="ECO:0000256" key="5">
    <source>
        <dbReference type="ARBA" id="ARBA00023001"/>
    </source>
</evidence>
<sequence>MKPLMTVLLAAIVLCTAMTTGFAQDRGVSSANWTLYKARFLAPNGRIIDNANGNISHSEGQGYGLLLAYLANEPADFERIWSFTQSELMVRNDGLAAWRWDPAVRPHVTDINNATDGDLLIAYALALAGFSWQSEAYMDAATRIAKTLLERTVIEHGKQSLLLPGVEGFSAKDRKDGPVVNLSYWVFEALPVMNALAPSEKWQRVYNSGLQLLEATQFGPRKLPSDWISLGGKEPVPAAGFDPQFGYNSIRIPLYLIRAGIKAPELLERIKKGMTFQDHIPALVNVETGVQLENLKDPGYQIINHIMACSNMDNTNPTVSRDFHPEFYYPSTLQLLGLAYVKEKRSECLVSRSSSSPR</sequence>
<evidence type="ECO:0000313" key="10">
    <source>
        <dbReference type="Proteomes" id="UP000199236"/>
    </source>
</evidence>
<evidence type="ECO:0000256" key="1">
    <source>
        <dbReference type="ARBA" id="ARBA00000966"/>
    </source>
</evidence>
<dbReference type="PRINTS" id="PR00735">
    <property type="entry name" value="GLHYDRLASE8"/>
</dbReference>
<keyword evidence="7" id="KW-0119">Carbohydrate metabolism</keyword>
<dbReference type="GO" id="GO:0030245">
    <property type="term" value="P:cellulose catabolic process"/>
    <property type="evidence" value="ECO:0007669"/>
    <property type="project" value="UniProtKB-KW"/>
</dbReference>
<dbReference type="InterPro" id="IPR002037">
    <property type="entry name" value="Glyco_hydro_8"/>
</dbReference>
<feature type="signal peptide" evidence="8">
    <location>
        <begin position="1"/>
        <end position="23"/>
    </location>
</feature>
<comment type="similarity">
    <text evidence="2">Belongs to the glycosyl hydrolase 8 (cellulase D) family.</text>
</comment>
<accession>A0A1I5KM08</accession>
<dbReference type="SUPFAM" id="SSF48208">
    <property type="entry name" value="Six-hairpin glycosidases"/>
    <property type="match status" value="1"/>
</dbReference>
<dbReference type="OrthoDB" id="9766708at2"/>
<dbReference type="InterPro" id="IPR008928">
    <property type="entry name" value="6-hairpin_glycosidase_sf"/>
</dbReference>
<dbReference type="EC" id="3.2.1.4" evidence="3"/>
<evidence type="ECO:0000256" key="6">
    <source>
        <dbReference type="ARBA" id="ARBA00023295"/>
    </source>
</evidence>
<keyword evidence="6" id="KW-0326">Glycosidase</keyword>
<evidence type="ECO:0000256" key="2">
    <source>
        <dbReference type="ARBA" id="ARBA00009209"/>
    </source>
</evidence>
<gene>
    <name evidence="9" type="ORF">SAMN04488056_11478</name>
</gene>
<keyword evidence="10" id="KW-1185">Reference proteome</keyword>
<name>A0A1I5KM08_9HYPH</name>
<evidence type="ECO:0000313" key="9">
    <source>
        <dbReference type="EMBL" id="SFO86114.1"/>
    </source>
</evidence>
<keyword evidence="8" id="KW-0732">Signal</keyword>
<evidence type="ECO:0000256" key="3">
    <source>
        <dbReference type="ARBA" id="ARBA00012601"/>
    </source>
</evidence>